<feature type="region of interest" description="Disordered" evidence="1">
    <location>
        <begin position="1"/>
        <end position="28"/>
    </location>
</feature>
<accession>A0A8S3KEB2</accession>
<protein>
    <submittedName>
        <fullName evidence="2">Uncharacterized protein</fullName>
    </submittedName>
</protein>
<evidence type="ECO:0000313" key="3">
    <source>
        <dbReference type="Proteomes" id="UP000681720"/>
    </source>
</evidence>
<evidence type="ECO:0000256" key="1">
    <source>
        <dbReference type="SAM" id="MobiDB-lite"/>
    </source>
</evidence>
<proteinExistence type="predicted"/>
<organism evidence="2 3">
    <name type="scientific">Rotaria magnacalcarata</name>
    <dbReference type="NCBI Taxonomy" id="392030"/>
    <lineage>
        <taxon>Eukaryota</taxon>
        <taxon>Metazoa</taxon>
        <taxon>Spiralia</taxon>
        <taxon>Gnathifera</taxon>
        <taxon>Rotifera</taxon>
        <taxon>Eurotatoria</taxon>
        <taxon>Bdelloidea</taxon>
        <taxon>Philodinida</taxon>
        <taxon>Philodinidae</taxon>
        <taxon>Rotaria</taxon>
    </lineage>
</organism>
<name>A0A8S3KEB2_9BILA</name>
<dbReference type="Proteomes" id="UP000681720">
    <property type="component" value="Unassembled WGS sequence"/>
</dbReference>
<evidence type="ECO:0000313" key="2">
    <source>
        <dbReference type="EMBL" id="CAF5228222.1"/>
    </source>
</evidence>
<feature type="non-terminal residue" evidence="2">
    <location>
        <position position="1"/>
    </location>
</feature>
<dbReference type="AlphaFoldDB" id="A0A8S3KEB2"/>
<comment type="caution">
    <text evidence="2">The sequence shown here is derived from an EMBL/GenBank/DDBJ whole genome shotgun (WGS) entry which is preliminary data.</text>
</comment>
<sequence length="58" mass="6347">NREKKKENNYQVVEEEEDDDDGGGGAVGDEDDICSLFICPEDNCVVDVEELSVAAARI</sequence>
<feature type="compositionally biased region" description="Acidic residues" evidence="1">
    <location>
        <begin position="13"/>
        <end position="28"/>
    </location>
</feature>
<gene>
    <name evidence="2" type="ORF">GIL414_LOCUS88040</name>
</gene>
<reference evidence="2" key="1">
    <citation type="submission" date="2021-02" db="EMBL/GenBank/DDBJ databases">
        <authorList>
            <person name="Nowell W R."/>
        </authorList>
    </citation>
    <scope>NUCLEOTIDE SEQUENCE</scope>
</reference>
<dbReference type="EMBL" id="CAJOBJ010383382">
    <property type="protein sequence ID" value="CAF5228222.1"/>
    <property type="molecule type" value="Genomic_DNA"/>
</dbReference>